<organism evidence="7 8">
    <name type="scientific">Psilocybe cf. subviscida</name>
    <dbReference type="NCBI Taxonomy" id="2480587"/>
    <lineage>
        <taxon>Eukaryota</taxon>
        <taxon>Fungi</taxon>
        <taxon>Dikarya</taxon>
        <taxon>Basidiomycota</taxon>
        <taxon>Agaricomycotina</taxon>
        <taxon>Agaricomycetes</taxon>
        <taxon>Agaricomycetidae</taxon>
        <taxon>Agaricales</taxon>
        <taxon>Agaricineae</taxon>
        <taxon>Strophariaceae</taxon>
        <taxon>Psilocybe</taxon>
    </lineage>
</organism>
<dbReference type="InterPro" id="IPR042231">
    <property type="entry name" value="Cho/carn_acyl_trans_2"/>
</dbReference>
<evidence type="ECO:0000256" key="1">
    <source>
        <dbReference type="ARBA" id="ARBA00005232"/>
    </source>
</evidence>
<dbReference type="Pfam" id="PF00755">
    <property type="entry name" value="Carn_acyltransf"/>
    <property type="match status" value="1"/>
</dbReference>
<dbReference type="Proteomes" id="UP000567179">
    <property type="component" value="Unassembled WGS sequence"/>
</dbReference>
<dbReference type="GO" id="GO:0016746">
    <property type="term" value="F:acyltransferase activity"/>
    <property type="evidence" value="ECO:0007669"/>
    <property type="project" value="UniProtKB-KW"/>
</dbReference>
<sequence length="649" mass="72725">MLRATVLRPSQMLTTSKSTMSTSRPKTRARLPVPPLRQTLDRYLTSLEPFLLEDEARGGMSFSSAYALRQKWANDFESGIGRVLQERLVALDKVSANNWLDDNFWLNKAYLEWRAPLLVNSNWWLAFHDDPLIPKSALSGETNNNRAGTTFWQLRRSAWLIHRMLEFKDNITYSQDNSTSGQWMYENVSRLFNLGRIPEPFCDTHSEVPDRKSRAARSIHVMLHNWCYSVTVYHPPSPTSSPDTPLRLLSPAAIEAQLRAVVLDVESRLANGEKALPVGVLSADERDNWAKNLSHLLSISPDNRKTHLAILHSTMGLSLEHMSYVIPPVSSSPASSPSTNFADSASSNPSSHIHHRDLAQTKLDSHLHAVRGTSQNASNRFFDKAFTLIVDPSTRAGATGEHSFVDALVPSIVAEYGVVQGVDVQAFEKTNPTSSAELSSVDGQGWARLDWVGDERIWKECSVAQTRATEIVDDSDSSVLWFDGYGADWIKSMGGLSPDAFIQMALQLAWYRQRGEFTATYETVLTRMFKRGRTETLRSYSRESRLWVLSMVDPKASTLQRMDLLRQAINSHSRRTREAMTGRGFDRHMLGLRLLLRPLNNEVAPLLDDELFGRSAQWKLSTSGLSAGLLFKGTGFGASYPDGYGINCT</sequence>
<evidence type="ECO:0000313" key="7">
    <source>
        <dbReference type="EMBL" id="KAF5326790.1"/>
    </source>
</evidence>
<protein>
    <recommendedName>
        <fullName evidence="6">Choline/carnitine acyltransferase domain-containing protein</fullName>
    </recommendedName>
</protein>
<dbReference type="Gene3D" id="3.30.559.10">
    <property type="entry name" value="Chloramphenicol acetyltransferase-like domain"/>
    <property type="match status" value="1"/>
</dbReference>
<comment type="caution">
    <text evidence="7">The sequence shown here is derived from an EMBL/GenBank/DDBJ whole genome shotgun (WGS) entry which is preliminary data.</text>
</comment>
<dbReference type="InterPro" id="IPR000542">
    <property type="entry name" value="Carn_acyl_trans"/>
</dbReference>
<keyword evidence="2" id="KW-0808">Transferase</keyword>
<feature type="compositionally biased region" description="Low complexity" evidence="5">
    <location>
        <begin position="10"/>
        <end position="24"/>
    </location>
</feature>
<keyword evidence="8" id="KW-1185">Reference proteome</keyword>
<evidence type="ECO:0000256" key="5">
    <source>
        <dbReference type="SAM" id="MobiDB-lite"/>
    </source>
</evidence>
<dbReference type="Gene3D" id="3.30.559.70">
    <property type="entry name" value="Choline/Carnitine o-acyltransferase, domain 2"/>
    <property type="match status" value="1"/>
</dbReference>
<feature type="compositionally biased region" description="Low complexity" evidence="5">
    <location>
        <begin position="329"/>
        <end position="338"/>
    </location>
</feature>
<feature type="compositionally biased region" description="Polar residues" evidence="5">
    <location>
        <begin position="339"/>
        <end position="351"/>
    </location>
</feature>
<dbReference type="SUPFAM" id="SSF52777">
    <property type="entry name" value="CoA-dependent acyltransferases"/>
    <property type="match status" value="2"/>
</dbReference>
<dbReference type="EMBL" id="JAACJJ010000014">
    <property type="protein sequence ID" value="KAF5326790.1"/>
    <property type="molecule type" value="Genomic_DNA"/>
</dbReference>
<dbReference type="InterPro" id="IPR039551">
    <property type="entry name" value="Cho/carn_acyl_trans"/>
</dbReference>
<evidence type="ECO:0000256" key="3">
    <source>
        <dbReference type="ARBA" id="ARBA00023315"/>
    </source>
</evidence>
<comment type="similarity">
    <text evidence="1">Belongs to the carnitine/choline acetyltransferase family.</text>
</comment>
<evidence type="ECO:0000256" key="2">
    <source>
        <dbReference type="ARBA" id="ARBA00022679"/>
    </source>
</evidence>
<gene>
    <name evidence="7" type="ORF">D9619_004215</name>
</gene>
<dbReference type="OrthoDB" id="240216at2759"/>
<reference evidence="7 8" key="1">
    <citation type="journal article" date="2020" name="ISME J.">
        <title>Uncovering the hidden diversity of litter-decomposition mechanisms in mushroom-forming fungi.</title>
        <authorList>
            <person name="Floudas D."/>
            <person name="Bentzer J."/>
            <person name="Ahren D."/>
            <person name="Johansson T."/>
            <person name="Persson P."/>
            <person name="Tunlid A."/>
        </authorList>
    </citation>
    <scope>NUCLEOTIDE SEQUENCE [LARGE SCALE GENOMIC DNA]</scope>
    <source>
        <strain evidence="7 8">CBS 101986</strain>
    </source>
</reference>
<dbReference type="InterPro" id="IPR023213">
    <property type="entry name" value="CAT-like_dom_sf"/>
</dbReference>
<keyword evidence="3" id="KW-0012">Acyltransferase</keyword>
<evidence type="ECO:0000313" key="8">
    <source>
        <dbReference type="Proteomes" id="UP000567179"/>
    </source>
</evidence>
<feature type="region of interest" description="Disordered" evidence="5">
    <location>
        <begin position="329"/>
        <end position="354"/>
    </location>
</feature>
<feature type="active site" description="Proton acceptor" evidence="4">
    <location>
        <position position="402"/>
    </location>
</feature>
<feature type="region of interest" description="Disordered" evidence="5">
    <location>
        <begin position="1"/>
        <end position="29"/>
    </location>
</feature>
<feature type="domain" description="Choline/carnitine acyltransferase" evidence="6">
    <location>
        <begin position="31"/>
        <end position="647"/>
    </location>
</feature>
<evidence type="ECO:0000256" key="4">
    <source>
        <dbReference type="PIRSR" id="PIRSR600542-1"/>
    </source>
</evidence>
<dbReference type="AlphaFoldDB" id="A0A8H5BP27"/>
<evidence type="ECO:0000259" key="6">
    <source>
        <dbReference type="Pfam" id="PF00755"/>
    </source>
</evidence>
<dbReference type="PANTHER" id="PTHR22589">
    <property type="entry name" value="CARNITINE O-ACYLTRANSFERASE"/>
    <property type="match status" value="1"/>
</dbReference>
<accession>A0A8H5BP27</accession>
<dbReference type="PANTHER" id="PTHR22589:SF107">
    <property type="entry name" value="CHOLINE_CARNITINE ACYLTRANSFERASE DOMAIN-CONTAINING PROTEIN"/>
    <property type="match status" value="1"/>
</dbReference>
<proteinExistence type="inferred from homology"/>
<name>A0A8H5BP27_9AGAR</name>